<dbReference type="AlphaFoldDB" id="A0A9W7BTE3"/>
<sequence length="445" mass="45986">MAFSFSSPTPAAPSSASGFGGFGSTTPSAPAPAPAAGGFGGFGTPAPAPAPAAGGFGGFGAPAPAPAPAAGGFGGFGQQAPAPAPSAFGSFGAAAPAPAPSAFGGFGAAAPAPAPGAFGATATSGFGGFGSPAAAPAPSAFGAFGVAAPAPAPSAFGSFGAAAPAPASAFGSSFGQPQQQPQQHPQQSQLPPHVQAQNRERQLATEKLSQTLKEITAAYNSNDPSCRFQYLFYNKVDPSHRHLYTCPSNVSPKAWEEAEMLNPDPENLVPAPCTGVSSLQKRVVNQQLEVKRLSSFVTKLKEASAALQSRTSRSSSMVVNFKMQQEILAQRLLQAMRKVEVLRCMGLSIQPDEMTFRNEVMSLHKNLDRPQSLLQEITASASTYKQMRASSLSPSLLASEDLKALYKILVEQQTGINHLTEVVKKDRKDMELIRGVEGEEKRVRG</sequence>
<name>A0A9W7BTE3_9STRA</name>
<dbReference type="EMBL" id="BRXX01000196">
    <property type="protein sequence ID" value="GMH97121.1"/>
    <property type="molecule type" value="Genomic_DNA"/>
</dbReference>
<reference evidence="7" key="1">
    <citation type="journal article" date="2023" name="Commun. Biol.">
        <title>Genome analysis of Parmales, the sister group of diatoms, reveals the evolutionary specialization of diatoms from phago-mixotrophs to photoautotrophs.</title>
        <authorList>
            <person name="Ban H."/>
            <person name="Sato S."/>
            <person name="Yoshikawa S."/>
            <person name="Yamada K."/>
            <person name="Nakamura Y."/>
            <person name="Ichinomiya M."/>
            <person name="Sato N."/>
            <person name="Blanc-Mathieu R."/>
            <person name="Endo H."/>
            <person name="Kuwata A."/>
            <person name="Ogata H."/>
        </authorList>
    </citation>
    <scope>NUCLEOTIDE SEQUENCE [LARGE SCALE GENOMIC DNA]</scope>
    <source>
        <strain evidence="7">NIES 3699</strain>
    </source>
</reference>
<dbReference type="InterPro" id="IPR024864">
    <property type="entry name" value="Nup54/Nup57/Nup44"/>
</dbReference>
<dbReference type="Proteomes" id="UP001165160">
    <property type="component" value="Unassembled WGS sequence"/>
</dbReference>
<dbReference type="GO" id="GO:0017056">
    <property type="term" value="F:structural constituent of nuclear pore"/>
    <property type="evidence" value="ECO:0007669"/>
    <property type="project" value="TreeGrafter"/>
</dbReference>
<organism evidence="6 7">
    <name type="scientific">Triparma verrucosa</name>
    <dbReference type="NCBI Taxonomy" id="1606542"/>
    <lineage>
        <taxon>Eukaryota</taxon>
        <taxon>Sar</taxon>
        <taxon>Stramenopiles</taxon>
        <taxon>Ochrophyta</taxon>
        <taxon>Bolidophyceae</taxon>
        <taxon>Parmales</taxon>
        <taxon>Triparmaceae</taxon>
        <taxon>Triparma</taxon>
    </lineage>
</organism>
<feature type="compositionally biased region" description="Low complexity" evidence="4">
    <location>
        <begin position="167"/>
        <end position="195"/>
    </location>
</feature>
<proteinExistence type="predicted"/>
<dbReference type="Gene3D" id="1.20.5.170">
    <property type="match status" value="1"/>
</dbReference>
<dbReference type="PANTHER" id="PTHR13000">
    <property type="entry name" value="NUCLEOPORIN P54"/>
    <property type="match status" value="1"/>
</dbReference>
<evidence type="ECO:0000256" key="4">
    <source>
        <dbReference type="SAM" id="MobiDB-lite"/>
    </source>
</evidence>
<feature type="domain" description="Nucleoporin Nup54 alpha-helical" evidence="5">
    <location>
        <begin position="247"/>
        <end position="377"/>
    </location>
</feature>
<gene>
    <name evidence="6" type="ORF">TrVE_jg7820</name>
</gene>
<feature type="compositionally biased region" description="Low complexity" evidence="4">
    <location>
        <begin position="1"/>
        <end position="17"/>
    </location>
</feature>
<evidence type="ECO:0000256" key="1">
    <source>
        <dbReference type="ARBA" id="ARBA00004123"/>
    </source>
</evidence>
<evidence type="ECO:0000256" key="3">
    <source>
        <dbReference type="ARBA" id="ARBA00023242"/>
    </source>
</evidence>
<comment type="subcellular location">
    <subcellularLocation>
        <location evidence="1">Nucleus</location>
    </subcellularLocation>
</comment>
<dbReference type="GO" id="GO:0044613">
    <property type="term" value="C:nuclear pore central transport channel"/>
    <property type="evidence" value="ECO:0007669"/>
    <property type="project" value="TreeGrafter"/>
</dbReference>
<evidence type="ECO:0000259" key="5">
    <source>
        <dbReference type="Pfam" id="PF13874"/>
    </source>
</evidence>
<dbReference type="PANTHER" id="PTHR13000:SF0">
    <property type="entry name" value="NUCLEOPORIN P54"/>
    <property type="match status" value="1"/>
</dbReference>
<dbReference type="GO" id="GO:0006999">
    <property type="term" value="P:nuclear pore organization"/>
    <property type="evidence" value="ECO:0007669"/>
    <property type="project" value="TreeGrafter"/>
</dbReference>
<dbReference type="Pfam" id="PF13874">
    <property type="entry name" value="Nup54"/>
    <property type="match status" value="1"/>
</dbReference>
<keyword evidence="2" id="KW-0813">Transport</keyword>
<evidence type="ECO:0000256" key="2">
    <source>
        <dbReference type="ARBA" id="ARBA00022448"/>
    </source>
</evidence>
<dbReference type="InterPro" id="IPR025712">
    <property type="entry name" value="Nup54_alpha-helical_dom"/>
</dbReference>
<keyword evidence="7" id="KW-1185">Reference proteome</keyword>
<feature type="region of interest" description="Disordered" evidence="4">
    <location>
        <begin position="167"/>
        <end position="200"/>
    </location>
</feature>
<dbReference type="GO" id="GO:0006607">
    <property type="term" value="P:NLS-bearing protein import into nucleus"/>
    <property type="evidence" value="ECO:0007669"/>
    <property type="project" value="TreeGrafter"/>
</dbReference>
<comment type="caution">
    <text evidence="6">The sequence shown here is derived from an EMBL/GenBank/DDBJ whole genome shotgun (WGS) entry which is preliminary data.</text>
</comment>
<dbReference type="GO" id="GO:0036228">
    <property type="term" value="P:protein localization to nuclear inner membrane"/>
    <property type="evidence" value="ECO:0007669"/>
    <property type="project" value="TreeGrafter"/>
</dbReference>
<feature type="region of interest" description="Disordered" evidence="4">
    <location>
        <begin position="1"/>
        <end position="30"/>
    </location>
</feature>
<evidence type="ECO:0000313" key="7">
    <source>
        <dbReference type="Proteomes" id="UP001165160"/>
    </source>
</evidence>
<keyword evidence="3" id="KW-0539">Nucleus</keyword>
<dbReference type="Gene3D" id="1.20.5.490">
    <property type="entry name" value="Single helix bin"/>
    <property type="match status" value="1"/>
</dbReference>
<evidence type="ECO:0000313" key="6">
    <source>
        <dbReference type="EMBL" id="GMH97121.1"/>
    </source>
</evidence>
<accession>A0A9W7BTE3</accession>
<protein>
    <recommendedName>
        <fullName evidence="5">Nucleoporin Nup54 alpha-helical domain-containing protein</fullName>
    </recommendedName>
</protein>